<dbReference type="GO" id="GO:0005886">
    <property type="term" value="C:plasma membrane"/>
    <property type="evidence" value="ECO:0007669"/>
    <property type="project" value="TreeGrafter"/>
</dbReference>
<keyword evidence="6 11" id="KW-0808">Transferase</keyword>
<dbReference type="SMART" id="SM00563">
    <property type="entry name" value="PlsC"/>
    <property type="match status" value="1"/>
</dbReference>
<dbReference type="PANTHER" id="PTHR12563">
    <property type="entry name" value="GLYCEROL-3-PHOSPHATE ACYLTRANSFERASE"/>
    <property type="match status" value="1"/>
</dbReference>
<dbReference type="SUPFAM" id="SSF69593">
    <property type="entry name" value="Glycerol-3-phosphate (1)-acyltransferase"/>
    <property type="match status" value="1"/>
</dbReference>
<dbReference type="InterPro" id="IPR045520">
    <property type="entry name" value="GPAT/DHAPAT_C"/>
</dbReference>
<dbReference type="Pfam" id="PF19277">
    <property type="entry name" value="GPAT_C"/>
    <property type="match status" value="1"/>
</dbReference>
<dbReference type="GO" id="GO:0012505">
    <property type="term" value="C:endomembrane system"/>
    <property type="evidence" value="ECO:0007669"/>
    <property type="project" value="UniProtKB-SubCell"/>
</dbReference>
<evidence type="ECO:0000256" key="8">
    <source>
        <dbReference type="ARBA" id="ARBA00023315"/>
    </source>
</evidence>
<dbReference type="PANTHER" id="PTHR12563:SF17">
    <property type="entry name" value="DIHYDROXYACETONE PHOSPHATE ACYLTRANSFERASE"/>
    <property type="match status" value="1"/>
</dbReference>
<comment type="pathway">
    <text evidence="2">Phospholipid metabolism; CDP-diacylglycerol biosynthesis; CDP-diacylglycerol from sn-glycerol 3-phosphate: step 1/3.</text>
</comment>
<dbReference type="CDD" id="cd07993">
    <property type="entry name" value="LPLAT_DHAPAT-like"/>
    <property type="match status" value="1"/>
</dbReference>
<dbReference type="Proteomes" id="UP000199608">
    <property type="component" value="Unassembled WGS sequence"/>
</dbReference>
<dbReference type="EC" id="2.3.1.15" evidence="4"/>
<dbReference type="EMBL" id="FNLL01000017">
    <property type="protein sequence ID" value="SDU61069.1"/>
    <property type="molecule type" value="Genomic_DNA"/>
</dbReference>
<organism evidence="11 12">
    <name type="scientific">Desulfobacula phenolica</name>
    <dbReference type="NCBI Taxonomy" id="90732"/>
    <lineage>
        <taxon>Bacteria</taxon>
        <taxon>Pseudomonadati</taxon>
        <taxon>Thermodesulfobacteriota</taxon>
        <taxon>Desulfobacteria</taxon>
        <taxon>Desulfobacterales</taxon>
        <taxon>Desulfobacteraceae</taxon>
        <taxon>Desulfobacula</taxon>
    </lineage>
</organism>
<evidence type="ECO:0000313" key="11">
    <source>
        <dbReference type="EMBL" id="SDU61069.1"/>
    </source>
</evidence>
<evidence type="ECO:0000256" key="7">
    <source>
        <dbReference type="ARBA" id="ARBA00023136"/>
    </source>
</evidence>
<evidence type="ECO:0000256" key="3">
    <source>
        <dbReference type="ARBA" id="ARBA00007937"/>
    </source>
</evidence>
<evidence type="ECO:0000256" key="4">
    <source>
        <dbReference type="ARBA" id="ARBA00013113"/>
    </source>
</evidence>
<keyword evidence="8 11" id="KW-0012">Acyltransferase</keyword>
<evidence type="ECO:0000256" key="1">
    <source>
        <dbReference type="ARBA" id="ARBA00004184"/>
    </source>
</evidence>
<sequence>MALFQKLKGLSLKLWPKLGRLTNPMPENTDDHFLCFYPGNSGYLIQKLIKRLINKLNFDDHNIEKIKNIDTNNIVVYASKNKRVLDFLYFHTKLKNLNLPYPQIGFDFRFLFLLPVKQLCRIFICHMNYFFRHFHFEDAYTTGYATKQLLNGRSGFICLIEEEDFYKRFIKSTPDPLFLLIELQKNTKKSVIIIPEDIIYITKPMRKNPTLADILLGTHEKPGLIKRFFIIFKKPEKIRVEITKPVNLKQFISRPEIEQLASEFQVHRLRSHLVDILNRQRKSITGPVLKSRQEITEDILTKKSLREYLAEYASENKLTLSKTHKKAAGYIKEIAANYNLQIINFGNWLLAWVFKNIFEDLVVKQEQINRMREKSTKAPLILVPCHKSHLDYLLLPYVMFKNNMPCPHIAAGKNLSFWPLGPLFRGGGAFFLRRTFKGAPLYAKIFAAYLEKLLYEGFNIKIFIEGGRSRTGKLLSPKPGGLAMLINAYINGACSNLYFVPVFIGYDRVLEEDAYLKEIEGGKKTPETLKGLINARKFLKKKYGKVYMRFDEPISIKEYIQKKNIDLSKTSSDEYIKFIKSFGYKLINAINTNAVVTPHGIIASAVLNCSKNSFTKKQMIARVNTYMNLLTFMNAELSDTLLIDSDNTLNSVVNDFISRNFIELADEDDNDITEHTVFIVKDNKRAILDYYKNSVISFFVKFAYTAVAILETDRFQFSSSDLVVRYKFLEKIFTDEFFFDEETTYEEDISTCIKGFINDGIIVPDSRQLDMFSITSQGLRKLKWFAAFLQPFFESYKTTLLYFEKYEAGKHEGKEQIKKIHSKGTKLYKGKIITFKESLSLVNYKNAVHYFTKSGINGSQDHTQIEYYKNIIDRLIILIAS</sequence>
<dbReference type="InterPro" id="IPR022284">
    <property type="entry name" value="GPAT/DHAPAT"/>
</dbReference>
<dbReference type="Pfam" id="PF01553">
    <property type="entry name" value="Acyltransferase"/>
    <property type="match status" value="1"/>
</dbReference>
<evidence type="ECO:0000256" key="9">
    <source>
        <dbReference type="ARBA" id="ARBA00048427"/>
    </source>
</evidence>
<comment type="similarity">
    <text evidence="3">Belongs to the GPAT/DAPAT family.</text>
</comment>
<comment type="subcellular location">
    <subcellularLocation>
        <location evidence="1">Endomembrane system</location>
        <topology evidence="1">Peripheral membrane protein</topology>
    </subcellularLocation>
</comment>
<keyword evidence="7" id="KW-0472">Membrane</keyword>
<dbReference type="InterPro" id="IPR002123">
    <property type="entry name" value="Plipid/glycerol_acylTrfase"/>
</dbReference>
<feature type="domain" description="Phospholipid/glycerol acyltransferase" evidence="10">
    <location>
        <begin position="380"/>
        <end position="507"/>
    </location>
</feature>
<keyword evidence="12" id="KW-1185">Reference proteome</keyword>
<dbReference type="InterPro" id="IPR041728">
    <property type="entry name" value="GPAT/DHAPAT_LPLAT"/>
</dbReference>
<reference evidence="12" key="1">
    <citation type="submission" date="2016-10" db="EMBL/GenBank/DDBJ databases">
        <authorList>
            <person name="Varghese N."/>
            <person name="Submissions S."/>
        </authorList>
    </citation>
    <scope>NUCLEOTIDE SEQUENCE [LARGE SCALE GENOMIC DNA]</scope>
    <source>
        <strain evidence="12">DSM 3384</strain>
    </source>
</reference>
<evidence type="ECO:0000256" key="2">
    <source>
        <dbReference type="ARBA" id="ARBA00004765"/>
    </source>
</evidence>
<protein>
    <recommendedName>
        <fullName evidence="5">Glycerol-3-phosphate acyltransferase</fullName>
        <ecNumber evidence="4">2.3.1.15</ecNumber>
    </recommendedName>
</protein>
<gene>
    <name evidence="11" type="ORF">SAMN04487931_11713</name>
</gene>
<dbReference type="GO" id="GO:0004366">
    <property type="term" value="F:glycerol-3-phosphate O-acyltransferase activity"/>
    <property type="evidence" value="ECO:0007669"/>
    <property type="project" value="UniProtKB-EC"/>
</dbReference>
<evidence type="ECO:0000256" key="6">
    <source>
        <dbReference type="ARBA" id="ARBA00022679"/>
    </source>
</evidence>
<proteinExistence type="inferred from homology"/>
<dbReference type="UniPathway" id="UPA00557">
    <property type="reaction ID" value="UER00612"/>
</dbReference>
<dbReference type="AlphaFoldDB" id="A0A1H2JX87"/>
<dbReference type="GO" id="GO:0016024">
    <property type="term" value="P:CDP-diacylglycerol biosynthetic process"/>
    <property type="evidence" value="ECO:0007669"/>
    <property type="project" value="UniProtKB-UniPathway"/>
</dbReference>
<dbReference type="RefSeq" id="WP_092237976.1">
    <property type="nucleotide sequence ID" value="NZ_FNLL01000017.1"/>
</dbReference>
<evidence type="ECO:0000259" key="10">
    <source>
        <dbReference type="SMART" id="SM00563"/>
    </source>
</evidence>
<name>A0A1H2JX87_9BACT</name>
<evidence type="ECO:0000313" key="12">
    <source>
        <dbReference type="Proteomes" id="UP000199608"/>
    </source>
</evidence>
<comment type="catalytic activity">
    <reaction evidence="9">
        <text>sn-glycerol 3-phosphate + an acyl-CoA = a 1-acyl-sn-glycero-3-phosphate + CoA</text>
        <dbReference type="Rhea" id="RHEA:15325"/>
        <dbReference type="ChEBI" id="CHEBI:57287"/>
        <dbReference type="ChEBI" id="CHEBI:57597"/>
        <dbReference type="ChEBI" id="CHEBI:57970"/>
        <dbReference type="ChEBI" id="CHEBI:58342"/>
        <dbReference type="EC" id="2.3.1.15"/>
    </reaction>
</comment>
<accession>A0A1H2JX87</accession>
<evidence type="ECO:0000256" key="5">
    <source>
        <dbReference type="ARBA" id="ARBA00013432"/>
    </source>
</evidence>